<feature type="binding site" evidence="13">
    <location>
        <position position="147"/>
    </location>
    <ligand>
        <name>Mg(2+)</name>
        <dbReference type="ChEBI" id="CHEBI:18420"/>
    </ligand>
</feature>
<comment type="catalytic activity">
    <reaction evidence="11">
        <text>apo-[peptidyl-carrier protein] + CoA = holo-[peptidyl-carrier protein] + adenosine 3',5'-bisphosphate + H(+)</text>
        <dbReference type="Rhea" id="RHEA:46228"/>
        <dbReference type="Rhea" id="RHEA-COMP:11479"/>
        <dbReference type="Rhea" id="RHEA-COMP:11480"/>
        <dbReference type="ChEBI" id="CHEBI:15378"/>
        <dbReference type="ChEBI" id="CHEBI:29999"/>
        <dbReference type="ChEBI" id="CHEBI:57287"/>
        <dbReference type="ChEBI" id="CHEBI:58343"/>
        <dbReference type="ChEBI" id="CHEBI:64479"/>
    </reaction>
</comment>
<sequence length="266" mass="28188">MSDATTRPSALAWPAPQFVPAPSDAPSAFTMTRVDVPATLDPDTGIWLPALVADARLHPDEAALVEAMPPTRRATFVAGRLAMRAAVAVHAPQDATGPILRTERGAPVLPNSVAGSVSHKHDAALALVLPRRALTAGASVHVGVDLEHRPIARDVTRPSIARRILTAPELDALSAFDADPLAQRERVILSFALKEAVYKAIDPTVRRYVRFTEVALEFTADGAVAVSLLLPELLHGDMTVRAQYSIDDRWIVATALATAGLSGSGT</sequence>
<dbReference type="Proteomes" id="UP000500938">
    <property type="component" value="Chromosome"/>
</dbReference>
<feature type="binding site" evidence="12">
    <location>
        <position position="145"/>
    </location>
    <ligand>
        <name>CoA</name>
        <dbReference type="ChEBI" id="CHEBI:57287"/>
    </ligand>
</feature>
<dbReference type="SUPFAM" id="SSF56214">
    <property type="entry name" value="4'-phosphopantetheinyl transferase"/>
    <property type="match status" value="1"/>
</dbReference>
<evidence type="ECO:0000256" key="7">
    <source>
        <dbReference type="ARBA" id="ARBA00023191"/>
    </source>
</evidence>
<keyword evidence="6 16" id="KW-0808">Transferase</keyword>
<dbReference type="EMBL" id="CP053085">
    <property type="protein sequence ID" value="QJR35566.1"/>
    <property type="molecule type" value="Genomic_DNA"/>
</dbReference>
<evidence type="ECO:0000256" key="3">
    <source>
        <dbReference type="ARBA" id="ARBA00008342"/>
    </source>
</evidence>
<feature type="binding site" evidence="12">
    <location>
        <position position="199"/>
    </location>
    <ligand>
        <name>CoA</name>
        <dbReference type="ChEBI" id="CHEBI:57287"/>
    </ligand>
</feature>
<feature type="binding site" evidence="12">
    <location>
        <position position="72"/>
    </location>
    <ligand>
        <name>CoA</name>
        <dbReference type="ChEBI" id="CHEBI:57287"/>
    </ligand>
</feature>
<evidence type="ECO:0000259" key="14">
    <source>
        <dbReference type="Pfam" id="PF01648"/>
    </source>
</evidence>
<dbReference type="InterPro" id="IPR037143">
    <property type="entry name" value="4-PPantetheinyl_Trfase_dom_sf"/>
</dbReference>
<dbReference type="InterPro" id="IPR003542">
    <property type="entry name" value="Enbac_synth_compD-like"/>
</dbReference>
<evidence type="ECO:0000256" key="9">
    <source>
        <dbReference type="ARBA" id="ARBA00031996"/>
    </source>
</evidence>
<evidence type="ECO:0000256" key="6">
    <source>
        <dbReference type="ARBA" id="ARBA00022679"/>
    </source>
</evidence>
<evidence type="ECO:0000256" key="2">
    <source>
        <dbReference type="ARBA" id="ARBA00004993"/>
    </source>
</evidence>
<name>A0A6M4IQ62_9BACT</name>
<dbReference type="AlphaFoldDB" id="A0A6M4IQ62"/>
<dbReference type="InterPro" id="IPR041354">
    <property type="entry name" value="4PPT_N"/>
</dbReference>
<feature type="binding site" evidence="12">
    <location>
        <position position="195"/>
    </location>
    <ligand>
        <name>CoA</name>
        <dbReference type="ChEBI" id="CHEBI:57287"/>
    </ligand>
</feature>
<dbReference type="GO" id="GO:0009239">
    <property type="term" value="P:enterobactin biosynthetic process"/>
    <property type="evidence" value="ECO:0007669"/>
    <property type="project" value="UniProtKB-KW"/>
</dbReference>
<comment type="function">
    <text evidence="1">Involved in the biosynthesis of the siderophore enterobactin (enterochelin), which is a macrocyclic trimeric lactone of N-(2,3-dihydroxybenzoyl)-serine. The serine trilactone serves as a scaffolding for the three catechol functionalities that provide hexadentate coordination for the tightly ligated iron(2+) atoms. Plays an essential role in the assembly of the enterobactin by catalyzing the transfer of the 4'-phosphopantetheine (Ppant) moiety from coenzyme A to the apo-domains of both EntB (ArCP domain) and EntF (PCP domain) to yield their holo-forms which make them competent for the activation of 2,3-dihydroxybenzoate (DHB) and L-serine, respectively.</text>
</comment>
<keyword evidence="13" id="KW-0460">Magnesium</keyword>
<dbReference type="RefSeq" id="WP_171224998.1">
    <property type="nucleotide sequence ID" value="NZ_CP053085.1"/>
</dbReference>
<dbReference type="Gene3D" id="3.90.470.20">
    <property type="entry name" value="4'-phosphopantetheinyl transferase domain"/>
    <property type="match status" value="1"/>
</dbReference>
<evidence type="ECO:0000256" key="4">
    <source>
        <dbReference type="ARBA" id="ARBA00011503"/>
    </source>
</evidence>
<evidence type="ECO:0000256" key="10">
    <source>
        <dbReference type="ARBA" id="ARBA00049176"/>
    </source>
</evidence>
<feature type="binding site" evidence="13">
    <location>
        <position position="145"/>
    </location>
    <ligand>
        <name>Mg(2+)</name>
        <dbReference type="ChEBI" id="CHEBI:18420"/>
    </ligand>
</feature>
<evidence type="ECO:0000256" key="8">
    <source>
        <dbReference type="ARBA" id="ARBA00029894"/>
    </source>
</evidence>
<keyword evidence="17" id="KW-1185">Reference proteome</keyword>
<protein>
    <recommendedName>
        <fullName evidence="5">Enterobactin synthase component D</fullName>
    </recommendedName>
    <alternativeName>
        <fullName evidence="8">4'-phosphopantetheinyl transferase EntD</fullName>
    </alternativeName>
    <alternativeName>
        <fullName evidence="9">Enterochelin synthase D</fullName>
    </alternativeName>
</protein>
<evidence type="ECO:0000256" key="1">
    <source>
        <dbReference type="ARBA" id="ARBA00003937"/>
    </source>
</evidence>
<dbReference type="GO" id="GO:0009366">
    <property type="term" value="C:enterobactin synthetase complex"/>
    <property type="evidence" value="ECO:0007669"/>
    <property type="project" value="InterPro"/>
</dbReference>
<dbReference type="GO" id="GO:0008897">
    <property type="term" value="F:holo-[acyl-carrier-protein] synthase activity"/>
    <property type="evidence" value="ECO:0007669"/>
    <property type="project" value="InterPro"/>
</dbReference>
<dbReference type="GO" id="GO:0005886">
    <property type="term" value="C:plasma membrane"/>
    <property type="evidence" value="ECO:0007669"/>
    <property type="project" value="TreeGrafter"/>
</dbReference>
<feature type="binding site" evidence="12">
    <location>
        <begin position="118"/>
        <end position="119"/>
    </location>
    <ligand>
        <name>CoA</name>
        <dbReference type="ChEBI" id="CHEBI:57287"/>
    </ligand>
</feature>
<dbReference type="PANTHER" id="PTHR38096:SF1">
    <property type="entry name" value="ENTEROBACTIN SYNTHASE COMPONENT D"/>
    <property type="match status" value="1"/>
</dbReference>
<organism evidence="16 17">
    <name type="scientific">Gemmatimonas groenlandica</name>
    <dbReference type="NCBI Taxonomy" id="2732249"/>
    <lineage>
        <taxon>Bacteria</taxon>
        <taxon>Pseudomonadati</taxon>
        <taxon>Gemmatimonadota</taxon>
        <taxon>Gemmatimonadia</taxon>
        <taxon>Gemmatimonadales</taxon>
        <taxon>Gemmatimonadaceae</taxon>
        <taxon>Gemmatimonas</taxon>
    </lineage>
</organism>
<dbReference type="Pfam" id="PF01648">
    <property type="entry name" value="ACPS"/>
    <property type="match status" value="1"/>
</dbReference>
<evidence type="ECO:0000256" key="11">
    <source>
        <dbReference type="ARBA" id="ARBA00049191"/>
    </source>
</evidence>
<feature type="binding site" evidence="12">
    <location>
        <position position="80"/>
    </location>
    <ligand>
        <name>CoA</name>
        <dbReference type="ChEBI" id="CHEBI:57287"/>
    </ligand>
</feature>
<dbReference type="Pfam" id="PF17837">
    <property type="entry name" value="4PPT_N"/>
    <property type="match status" value="1"/>
</dbReference>
<accession>A0A6M4IQ62</accession>
<feature type="domain" description="4'-phosphopantetheinyl transferase N-terminal" evidence="15">
    <location>
        <begin position="60"/>
        <end position="128"/>
    </location>
</feature>
<evidence type="ECO:0000256" key="5">
    <source>
        <dbReference type="ARBA" id="ARBA00019087"/>
    </source>
</evidence>
<dbReference type="InterPro" id="IPR008278">
    <property type="entry name" value="4-PPantetheinyl_Trfase_dom"/>
</dbReference>
<proteinExistence type="inferred from homology"/>
<comment type="subunit">
    <text evidence="4">EntB, EntD, EntE, and EntF form a multienzyme complex called enterobactin synthase.</text>
</comment>
<comment type="pathway">
    <text evidence="2">Siderophore biosynthesis; enterobactin biosynthesis.</text>
</comment>
<evidence type="ECO:0000256" key="13">
    <source>
        <dbReference type="PIRSR" id="PIRSR603542-2"/>
    </source>
</evidence>
<evidence type="ECO:0000259" key="15">
    <source>
        <dbReference type="Pfam" id="PF17837"/>
    </source>
</evidence>
<keyword evidence="7" id="KW-0259">Enterobactin biosynthesis</keyword>
<comment type="catalytic activity">
    <reaction evidence="10">
        <text>apo-[aryl-carrier protein] + CoA = holo-[aryl-carrier protein] + adenosine 3',5'-bisphosphate + H(+)</text>
        <dbReference type="Rhea" id="RHEA:48404"/>
        <dbReference type="Rhea" id="RHEA-COMP:15903"/>
        <dbReference type="Rhea" id="RHEA-COMP:17557"/>
        <dbReference type="ChEBI" id="CHEBI:15378"/>
        <dbReference type="ChEBI" id="CHEBI:29999"/>
        <dbReference type="ChEBI" id="CHEBI:57287"/>
        <dbReference type="ChEBI" id="CHEBI:58343"/>
        <dbReference type="ChEBI" id="CHEBI:64479"/>
    </reaction>
</comment>
<dbReference type="PANTHER" id="PTHR38096">
    <property type="entry name" value="ENTEROBACTIN SYNTHASE COMPONENT D"/>
    <property type="match status" value="1"/>
</dbReference>
<feature type="domain" description="4'-phosphopantetheinyl transferase" evidence="14">
    <location>
        <begin position="142"/>
        <end position="232"/>
    </location>
</feature>
<evidence type="ECO:0000313" key="16">
    <source>
        <dbReference type="EMBL" id="QJR35566.1"/>
    </source>
</evidence>
<comment type="similarity">
    <text evidence="3">Belongs to the P-Pant transferase superfamily. EntD family.</text>
</comment>
<gene>
    <name evidence="16" type="ORF">HKW67_08625</name>
</gene>
<reference evidence="16 17" key="1">
    <citation type="submission" date="2020-05" db="EMBL/GenBank/DDBJ databases">
        <title>Complete genome sequence of Gemmatimonas greenlandica TET16.</title>
        <authorList>
            <person name="Zeng Y."/>
        </authorList>
    </citation>
    <scope>NUCLEOTIDE SEQUENCE [LARGE SCALE GENOMIC DNA]</scope>
    <source>
        <strain evidence="16 17">TET16</strain>
    </source>
</reference>
<evidence type="ECO:0000256" key="12">
    <source>
        <dbReference type="PIRSR" id="PIRSR603542-1"/>
    </source>
</evidence>
<comment type="cofactor">
    <cofactor evidence="13">
        <name>Mg(2+)</name>
        <dbReference type="ChEBI" id="CHEBI:18420"/>
    </cofactor>
</comment>
<evidence type="ECO:0000313" key="17">
    <source>
        <dbReference type="Proteomes" id="UP000500938"/>
    </source>
</evidence>
<dbReference type="KEGG" id="ggr:HKW67_08625"/>
<dbReference type="GO" id="GO:0000287">
    <property type="term" value="F:magnesium ion binding"/>
    <property type="evidence" value="ECO:0007669"/>
    <property type="project" value="InterPro"/>
</dbReference>
<keyword evidence="13" id="KW-0479">Metal-binding</keyword>